<feature type="transmembrane region" description="Helical" evidence="1">
    <location>
        <begin position="118"/>
        <end position="139"/>
    </location>
</feature>
<reference evidence="2" key="1">
    <citation type="submission" date="2017-06" db="EMBL/GenBank/DDBJ databases">
        <authorList>
            <person name="Assis F.L."/>
            <person name="Abrahao J.S."/>
            <person name="Silva L."/>
            <person name="Khalil J.B."/>
            <person name="Rodrigues R."/>
            <person name="Silva L.S."/>
            <person name="Boratto P."/>
            <person name="Andrade M."/>
            <person name="Kroon E.G."/>
            <person name="Ribeiro B."/>
            <person name="Bergier I."/>
            <person name="Seligmann H."/>
            <person name="Ghigo E."/>
            <person name="Colson P."/>
            <person name="Levasseur A."/>
            <person name="Raoult D."/>
            <person name="Scola B.L."/>
        </authorList>
    </citation>
    <scope>NUCLEOTIDE SEQUENCE</scope>
    <source>
        <strain evidence="2">Deep ocean</strain>
    </source>
</reference>
<keyword evidence="1" id="KW-1133">Transmembrane helix</keyword>
<accession>A0A6N1NCQ5</accession>
<organism evidence="2">
    <name type="scientific">Tupanvirus deep ocean</name>
    <dbReference type="NCBI Taxonomy" id="2126984"/>
    <lineage>
        <taxon>Viruses</taxon>
        <taxon>Varidnaviria</taxon>
        <taxon>Bamfordvirae</taxon>
        <taxon>Nucleocytoviricota</taxon>
        <taxon>Megaviricetes</taxon>
        <taxon>Imitervirales</taxon>
        <taxon>Mimiviridae</taxon>
        <taxon>Megamimivirinae</taxon>
        <taxon>Tupanvirus</taxon>
        <taxon>Tupanvirus altamarinense</taxon>
    </lineage>
</organism>
<protein>
    <submittedName>
        <fullName evidence="2">Putative ORFan</fullName>
    </submittedName>
</protein>
<dbReference type="GeneID" id="80516734"/>
<reference evidence="2" key="2">
    <citation type="journal article" date="2018" name="Nat. Commun.">
        <title>Tailed giant Tupanvirus possesses the most complete translational apparatus of the known virosphere.</title>
        <authorList>
            <person name="Abrahao J."/>
            <person name="Silva L."/>
            <person name="Silva L.S."/>
            <person name="Khalil J.Y.B."/>
            <person name="Rodrigues R."/>
            <person name="Arantes T."/>
            <person name="Assis F."/>
            <person name="Boratto P."/>
            <person name="Andrade M."/>
            <person name="Kroon E.G."/>
            <person name="Ribeiro B."/>
            <person name="Bergier I."/>
            <person name="Seligmann H."/>
            <person name="Ghigo E."/>
            <person name="Colson P."/>
            <person name="Levasseur A."/>
            <person name="Kroemer G."/>
            <person name="Raoult D."/>
            <person name="La Scola B."/>
        </authorList>
    </citation>
    <scope>NUCLEOTIDE SEQUENCE [LARGE SCALE GENOMIC DNA]</scope>
    <source>
        <strain evidence="2">Deep ocean</strain>
    </source>
</reference>
<proteinExistence type="predicted"/>
<dbReference type="KEGG" id="vg:80516734"/>
<evidence type="ECO:0000256" key="1">
    <source>
        <dbReference type="SAM" id="Phobius"/>
    </source>
</evidence>
<dbReference type="EMBL" id="MF405918">
    <property type="protein sequence ID" value="QKU33445.1"/>
    <property type="molecule type" value="Genomic_DNA"/>
</dbReference>
<keyword evidence="1" id="KW-0472">Membrane</keyword>
<dbReference type="RefSeq" id="YP_010780043.1">
    <property type="nucleotide sequence ID" value="NC_075038.1"/>
</dbReference>
<keyword evidence="1" id="KW-0812">Transmembrane</keyword>
<name>A0A6N1NCQ5_9VIRU</name>
<sequence>MSSSRSLVSVSKSDKCNIFECILPVVMMPVVCPRSSIGHIVLNCRDTFLRTKPGSYGFSSKNSVFIIFLPSCVSSTVKSKSDTWRFMHKLSPSEQSGVKNDNSGGMTTKLPSFVLQPWAAKTPTNVGFLFFCIVFYYFLWVV</sequence>
<evidence type="ECO:0000313" key="2">
    <source>
        <dbReference type="EMBL" id="QKU33445.1"/>
    </source>
</evidence>